<evidence type="ECO:0000256" key="2">
    <source>
        <dbReference type="SAM" id="Phobius"/>
    </source>
</evidence>
<evidence type="ECO:0000256" key="1">
    <source>
        <dbReference type="SAM" id="MobiDB-lite"/>
    </source>
</evidence>
<dbReference type="GO" id="GO:0005741">
    <property type="term" value="C:mitochondrial outer membrane"/>
    <property type="evidence" value="ECO:0007669"/>
    <property type="project" value="InterPro"/>
</dbReference>
<feature type="transmembrane region" description="Helical" evidence="2">
    <location>
        <begin position="105"/>
        <end position="126"/>
    </location>
</feature>
<reference evidence="3 4" key="1">
    <citation type="submission" date="2017-10" db="EMBL/GenBank/DDBJ databases">
        <title>Comparative genomics in systemic dimorphic fungi from Ajellomycetaceae.</title>
        <authorList>
            <person name="Munoz J.F."/>
            <person name="Mcewen J.G."/>
            <person name="Clay O.K."/>
            <person name="Cuomo C.A."/>
        </authorList>
    </citation>
    <scope>NUCLEOTIDE SEQUENCE [LARGE SCALE GENOMIC DNA]</scope>
    <source>
        <strain evidence="3 4">UAMH5409</strain>
    </source>
</reference>
<feature type="transmembrane region" description="Helical" evidence="2">
    <location>
        <begin position="141"/>
        <end position="162"/>
    </location>
</feature>
<feature type="compositionally biased region" description="Polar residues" evidence="1">
    <location>
        <begin position="54"/>
        <end position="64"/>
    </location>
</feature>
<keyword evidence="2" id="KW-0472">Membrane</keyword>
<keyword evidence="4" id="KW-1185">Reference proteome</keyword>
<proteinExistence type="predicted"/>
<name>A0A2B7WNB3_9EURO</name>
<dbReference type="PANTHER" id="PTHR38402:SF1">
    <property type="entry name" value="MITOCHONDRIAL OUTER MEMBRANE PROTEIN OM14"/>
    <property type="match status" value="1"/>
</dbReference>
<organism evidence="3 4">
    <name type="scientific">Helicocarpus griseus UAMH5409</name>
    <dbReference type="NCBI Taxonomy" id="1447875"/>
    <lineage>
        <taxon>Eukaryota</taxon>
        <taxon>Fungi</taxon>
        <taxon>Dikarya</taxon>
        <taxon>Ascomycota</taxon>
        <taxon>Pezizomycotina</taxon>
        <taxon>Eurotiomycetes</taxon>
        <taxon>Eurotiomycetidae</taxon>
        <taxon>Onygenales</taxon>
        <taxon>Ajellomycetaceae</taxon>
        <taxon>Helicocarpus</taxon>
    </lineage>
</organism>
<dbReference type="STRING" id="1447875.A0A2B7WNB3"/>
<dbReference type="Proteomes" id="UP000223968">
    <property type="component" value="Unassembled WGS sequence"/>
</dbReference>
<dbReference type="EMBL" id="PDNB01000232">
    <property type="protein sequence ID" value="PGG98096.1"/>
    <property type="molecule type" value="Genomic_DNA"/>
</dbReference>
<accession>A0A2B7WNB3</accession>
<dbReference type="GO" id="GO:1990593">
    <property type="term" value="F:nascent polypeptide-associated complex binding"/>
    <property type="evidence" value="ECO:0007669"/>
    <property type="project" value="InterPro"/>
</dbReference>
<gene>
    <name evidence="3" type="ORF">AJ79_08977</name>
</gene>
<dbReference type="AlphaFoldDB" id="A0A2B7WNB3"/>
<evidence type="ECO:0000313" key="3">
    <source>
        <dbReference type="EMBL" id="PGG98096.1"/>
    </source>
</evidence>
<dbReference type="PANTHER" id="PTHR38402">
    <property type="entry name" value="MITOCHONDRIAL OUTER MEMBRANE PROTEIN OM14"/>
    <property type="match status" value="1"/>
</dbReference>
<dbReference type="OrthoDB" id="4188873at2759"/>
<keyword evidence="2" id="KW-0812">Transmembrane</keyword>
<feature type="compositionally biased region" description="Low complexity" evidence="1">
    <location>
        <begin position="36"/>
        <end position="51"/>
    </location>
</feature>
<comment type="caution">
    <text evidence="3">The sequence shown here is derived from an EMBL/GenBank/DDBJ whole genome shotgun (WGS) entry which is preliminary data.</text>
</comment>
<dbReference type="InterPro" id="IPR039454">
    <property type="entry name" value="OM14"/>
</dbReference>
<protein>
    <submittedName>
        <fullName evidence="3">Uncharacterized protein</fullName>
    </submittedName>
</protein>
<evidence type="ECO:0000313" key="4">
    <source>
        <dbReference type="Proteomes" id="UP000223968"/>
    </source>
</evidence>
<feature type="compositionally biased region" description="Basic and acidic residues" evidence="1">
    <location>
        <begin position="65"/>
        <end position="81"/>
    </location>
</feature>
<feature type="region of interest" description="Disordered" evidence="1">
    <location>
        <begin position="1"/>
        <end position="97"/>
    </location>
</feature>
<keyword evidence="2" id="KW-1133">Transmembrane helix</keyword>
<sequence>MSYAEAASQGARQSPAEARAPQPRQVEVRDSETPTSSLVDVDSPRVSSVPPNYEEQSVKTTTQAERLEREDEAQRLREEVTGGKAGAGGKKAAAKGKIRKNRSNPVVLVNAVLIALAGAGLGYGAWQKQNRGFGISWRDIGVWSGAVGAMGIVDYFVSRYVLSGQRGL</sequence>
<dbReference type="GO" id="GO:0006626">
    <property type="term" value="P:protein targeting to mitochondrion"/>
    <property type="evidence" value="ECO:0007669"/>
    <property type="project" value="TreeGrafter"/>
</dbReference>